<proteinExistence type="predicted"/>
<dbReference type="InterPro" id="IPR007110">
    <property type="entry name" value="Ig-like_dom"/>
</dbReference>
<dbReference type="Proteomes" id="UP000016016">
    <property type="component" value="Unassembled WGS sequence"/>
</dbReference>
<dbReference type="AlphaFoldDB" id="E1GXW7"/>
<sequence length="154" mass="17395">MNYDGKLIPMELHLGEWQQDKAYYYYNSVSHSGRQWLCIAPEGKAVTSEPTEHSTDWQLQVDKGESPVLLTILTDRGNIIRNGQGNVTLTAVLTQEGIDITDTYPSTAFSWTRSSGNAEYDKNWNARHTAVGKTIIINAEDVWKRAVFDCIVEK</sequence>
<name>E1GXW7_9BACT</name>
<evidence type="ECO:0000259" key="1">
    <source>
        <dbReference type="PROSITE" id="PS50835"/>
    </source>
</evidence>
<protein>
    <recommendedName>
        <fullName evidence="1">Ig-like domain-containing protein</fullName>
    </recommendedName>
</protein>
<organism evidence="2 3">
    <name type="scientific">Prevotella amnii CRIS 21A-A</name>
    <dbReference type="NCBI Taxonomy" id="679191"/>
    <lineage>
        <taxon>Bacteria</taxon>
        <taxon>Pseudomonadati</taxon>
        <taxon>Bacteroidota</taxon>
        <taxon>Bacteroidia</taxon>
        <taxon>Bacteroidales</taxon>
        <taxon>Prevotellaceae</taxon>
        <taxon>Prevotella</taxon>
    </lineage>
</organism>
<comment type="caution">
    <text evidence="2">The sequence shown here is derived from an EMBL/GenBank/DDBJ whole genome shotgun (WGS) entry which is preliminary data.</text>
</comment>
<reference evidence="2 3" key="1">
    <citation type="submission" date="2010-09" db="EMBL/GenBank/DDBJ databases">
        <authorList>
            <person name="Harkins D.M."/>
            <person name="Madupu R."/>
            <person name="Durkin A.S."/>
            <person name="Torralba M."/>
            <person name="Methe B."/>
            <person name="Sutton G.G."/>
            <person name="Nelson K.E."/>
        </authorList>
    </citation>
    <scope>NUCLEOTIDE SEQUENCE [LARGE SCALE GENOMIC DNA]</scope>
    <source>
        <strain evidence="2 3">CRIS 21A-A</strain>
    </source>
</reference>
<dbReference type="eggNOG" id="ENOG5033FND">
    <property type="taxonomic scope" value="Bacteria"/>
</dbReference>
<feature type="domain" description="Ig-like" evidence="1">
    <location>
        <begin position="67"/>
        <end position="154"/>
    </location>
</feature>
<evidence type="ECO:0000313" key="2">
    <source>
        <dbReference type="EMBL" id="EFN90494.1"/>
    </source>
</evidence>
<evidence type="ECO:0000313" key="3">
    <source>
        <dbReference type="Proteomes" id="UP000016016"/>
    </source>
</evidence>
<gene>
    <name evidence="2" type="ORF">HMPREF9018_1807</name>
</gene>
<accession>E1GXW7</accession>
<dbReference type="EMBL" id="ADFQ01000090">
    <property type="protein sequence ID" value="EFN90494.1"/>
    <property type="molecule type" value="Genomic_DNA"/>
</dbReference>
<dbReference type="PROSITE" id="PS50835">
    <property type="entry name" value="IG_LIKE"/>
    <property type="match status" value="1"/>
</dbReference>